<gene>
    <name evidence="1" type="ORF">RFULGI_LOCUS15586</name>
</gene>
<comment type="caution">
    <text evidence="1">The sequence shown here is derived from an EMBL/GenBank/DDBJ whole genome shotgun (WGS) entry which is preliminary data.</text>
</comment>
<name>A0A9N9JIU6_9GLOM</name>
<dbReference type="OrthoDB" id="2309858at2759"/>
<dbReference type="Proteomes" id="UP000789396">
    <property type="component" value="Unassembled WGS sequence"/>
</dbReference>
<accession>A0A9N9JIU6</accession>
<keyword evidence="2" id="KW-1185">Reference proteome</keyword>
<feature type="non-terminal residue" evidence="1">
    <location>
        <position position="1"/>
    </location>
</feature>
<feature type="non-terminal residue" evidence="1">
    <location>
        <position position="66"/>
    </location>
</feature>
<proteinExistence type="predicted"/>
<dbReference type="EMBL" id="CAJVPZ010050859">
    <property type="protein sequence ID" value="CAG8778199.1"/>
    <property type="molecule type" value="Genomic_DNA"/>
</dbReference>
<evidence type="ECO:0000313" key="2">
    <source>
        <dbReference type="Proteomes" id="UP000789396"/>
    </source>
</evidence>
<organism evidence="1 2">
    <name type="scientific">Racocetra fulgida</name>
    <dbReference type="NCBI Taxonomy" id="60492"/>
    <lineage>
        <taxon>Eukaryota</taxon>
        <taxon>Fungi</taxon>
        <taxon>Fungi incertae sedis</taxon>
        <taxon>Mucoromycota</taxon>
        <taxon>Glomeromycotina</taxon>
        <taxon>Glomeromycetes</taxon>
        <taxon>Diversisporales</taxon>
        <taxon>Gigasporaceae</taxon>
        <taxon>Racocetra</taxon>
    </lineage>
</organism>
<reference evidence="1" key="1">
    <citation type="submission" date="2021-06" db="EMBL/GenBank/DDBJ databases">
        <authorList>
            <person name="Kallberg Y."/>
            <person name="Tangrot J."/>
            <person name="Rosling A."/>
        </authorList>
    </citation>
    <scope>NUCLEOTIDE SEQUENCE</scope>
    <source>
        <strain evidence="1">IN212</strain>
    </source>
</reference>
<protein>
    <submittedName>
        <fullName evidence="1">349_t:CDS:1</fullName>
    </submittedName>
</protein>
<evidence type="ECO:0000313" key="1">
    <source>
        <dbReference type="EMBL" id="CAG8778199.1"/>
    </source>
</evidence>
<sequence>YVTNCDGHGTKICDGKEAICAGGTLLDCEVDDGQWACAHIKRTDAADGYIATNQASCFAYTGYENN</sequence>
<dbReference type="AlphaFoldDB" id="A0A9N9JIU6"/>